<dbReference type="AlphaFoldDB" id="A0A0F5MZM5"/>
<organism evidence="1 2">
    <name type="scientific">Mycolicibacter arupensis</name>
    <dbReference type="NCBI Taxonomy" id="342002"/>
    <lineage>
        <taxon>Bacteria</taxon>
        <taxon>Bacillati</taxon>
        <taxon>Actinomycetota</taxon>
        <taxon>Actinomycetes</taxon>
        <taxon>Mycobacteriales</taxon>
        <taxon>Mycobacteriaceae</taxon>
        <taxon>Mycolicibacter</taxon>
    </lineage>
</organism>
<dbReference type="PATRIC" id="fig|342002.3.peg.1581"/>
<comment type="caution">
    <text evidence="1">The sequence shown here is derived from an EMBL/GenBank/DDBJ whole genome shotgun (WGS) entry which is preliminary data.</text>
</comment>
<dbReference type="RefSeq" id="WP_046188756.1">
    <property type="nucleotide sequence ID" value="NZ_JACKUJ010000043.1"/>
</dbReference>
<dbReference type="Proteomes" id="UP000034416">
    <property type="component" value="Unassembled WGS sequence"/>
</dbReference>
<accession>A0A0F5MZM5</accession>
<dbReference type="EMBL" id="LASW01000017">
    <property type="protein sequence ID" value="KKC00196.1"/>
    <property type="molecule type" value="Genomic_DNA"/>
</dbReference>
<gene>
    <name evidence="1" type="ORF">WR43_06280</name>
</gene>
<sequence>MEPVEINAGPWYLRMPRADDRVDDRPSLADLGETDPDYVAKAEAGWAEDWRYLWAVCEPTTGELLAEVALNPGSGELGVRHRPGHAEAGRTGAEAVGRFAVAALGLTPATAFANGPATADEKPCDAADCQG</sequence>
<proteinExistence type="predicted"/>
<evidence type="ECO:0000313" key="1">
    <source>
        <dbReference type="EMBL" id="KKC00196.1"/>
    </source>
</evidence>
<evidence type="ECO:0008006" key="3">
    <source>
        <dbReference type="Google" id="ProtNLM"/>
    </source>
</evidence>
<name>A0A0F5MZM5_9MYCO</name>
<dbReference type="STRING" id="342002.BST15_01070"/>
<evidence type="ECO:0000313" key="2">
    <source>
        <dbReference type="Proteomes" id="UP000034416"/>
    </source>
</evidence>
<reference evidence="2" key="1">
    <citation type="submission" date="2015-04" db="EMBL/GenBank/DDBJ databases">
        <title>Genome sequence of Mycobacterium arupense GUC1.</title>
        <authorList>
            <person name="Greninger A.L."/>
            <person name="Cunningham G."/>
            <person name="Chiu C.Y."/>
            <person name="Miller S."/>
        </authorList>
    </citation>
    <scope>NUCLEOTIDE SEQUENCE [LARGE SCALE GENOMIC DNA]</scope>
    <source>
        <strain evidence="2">GUC1</strain>
    </source>
</reference>
<protein>
    <recommendedName>
        <fullName evidence="3">N-acetyltransferase</fullName>
    </recommendedName>
</protein>